<reference evidence="2" key="1">
    <citation type="journal article" date="2019" name="Int. J. Syst. Evol. Microbiol.">
        <title>The Global Catalogue of Microorganisms (GCM) 10K type strain sequencing project: providing services to taxonomists for standard genome sequencing and annotation.</title>
        <authorList>
            <consortium name="The Broad Institute Genomics Platform"/>
            <consortium name="The Broad Institute Genome Sequencing Center for Infectious Disease"/>
            <person name="Wu L."/>
            <person name="Ma J."/>
        </authorList>
    </citation>
    <scope>NUCLEOTIDE SEQUENCE [LARGE SCALE GENOMIC DNA]</scope>
    <source>
        <strain evidence="2">CECT 7649</strain>
    </source>
</reference>
<dbReference type="RefSeq" id="WP_379759210.1">
    <property type="nucleotide sequence ID" value="NZ_JBHSYB010000067.1"/>
</dbReference>
<name>A0ABW3J4S1_9FLAO</name>
<organism evidence="1 2">
    <name type="scientific">Flavobacterium myungsuense</name>
    <dbReference type="NCBI Taxonomy" id="651823"/>
    <lineage>
        <taxon>Bacteria</taxon>
        <taxon>Pseudomonadati</taxon>
        <taxon>Bacteroidota</taxon>
        <taxon>Flavobacteriia</taxon>
        <taxon>Flavobacteriales</taxon>
        <taxon>Flavobacteriaceae</taxon>
        <taxon>Flavobacterium</taxon>
    </lineage>
</organism>
<dbReference type="EMBL" id="JBHTIZ010000046">
    <property type="protein sequence ID" value="MFD0985440.1"/>
    <property type="molecule type" value="Genomic_DNA"/>
</dbReference>
<evidence type="ECO:0000313" key="2">
    <source>
        <dbReference type="Proteomes" id="UP001597051"/>
    </source>
</evidence>
<accession>A0ABW3J4S1</accession>
<sequence length="131" mass="15448">MKNWKKQTGVWIDASEAIIVTLFDGGENVTEIKSGIENIIYQDDKINKVTHRHQFEQQNNNQFDHFLSDVMSQVKESDELFIFGPSETKTQLQRKIYDEHFIDYRKLIDVQTTTKMTPTEILASVREFYKN</sequence>
<protein>
    <recommendedName>
        <fullName evidence="3">Host attachment protein</fullName>
    </recommendedName>
</protein>
<gene>
    <name evidence="1" type="ORF">ACFQ0S_13235</name>
</gene>
<evidence type="ECO:0000313" key="1">
    <source>
        <dbReference type="EMBL" id="MFD0985440.1"/>
    </source>
</evidence>
<evidence type="ECO:0008006" key="3">
    <source>
        <dbReference type="Google" id="ProtNLM"/>
    </source>
</evidence>
<dbReference type="SUPFAM" id="SSF53137">
    <property type="entry name" value="Translational machinery components"/>
    <property type="match status" value="1"/>
</dbReference>
<keyword evidence="2" id="KW-1185">Reference proteome</keyword>
<proteinExistence type="predicted"/>
<dbReference type="Proteomes" id="UP001597051">
    <property type="component" value="Unassembled WGS sequence"/>
</dbReference>
<comment type="caution">
    <text evidence="1">The sequence shown here is derived from an EMBL/GenBank/DDBJ whole genome shotgun (WGS) entry which is preliminary data.</text>
</comment>